<reference evidence="2 3" key="1">
    <citation type="submission" date="2019-06" db="EMBL/GenBank/DDBJ databases">
        <title>Draft genome sequence of Clostridium diolis DSM 15410.</title>
        <authorList>
            <person name="Kobayashi H."/>
            <person name="Tanizawa Y."/>
            <person name="Tohno M."/>
        </authorList>
    </citation>
    <scope>NUCLEOTIDE SEQUENCE [LARGE SCALE GENOMIC DNA]</scope>
    <source>
        <strain evidence="2 3">DSM 15410</strain>
    </source>
</reference>
<keyword evidence="1" id="KW-0472">Membrane</keyword>
<dbReference type="Proteomes" id="UP000325212">
    <property type="component" value="Unassembled WGS sequence"/>
</dbReference>
<gene>
    <name evidence="2" type="ORF">CDIOL_00280</name>
</gene>
<accession>A0AAV3VS89</accession>
<keyword evidence="1" id="KW-1133">Transmembrane helix</keyword>
<keyword evidence="1" id="KW-0812">Transmembrane</keyword>
<evidence type="ECO:0000313" key="2">
    <source>
        <dbReference type="EMBL" id="GEA29105.1"/>
    </source>
</evidence>
<feature type="transmembrane region" description="Helical" evidence="1">
    <location>
        <begin position="21"/>
        <end position="43"/>
    </location>
</feature>
<proteinExistence type="predicted"/>
<organism evidence="2 3">
    <name type="scientific">Clostridium diolis</name>
    <dbReference type="NCBI Taxonomy" id="223919"/>
    <lineage>
        <taxon>Bacteria</taxon>
        <taxon>Bacillati</taxon>
        <taxon>Bacillota</taxon>
        <taxon>Clostridia</taxon>
        <taxon>Eubacteriales</taxon>
        <taxon>Clostridiaceae</taxon>
        <taxon>Clostridium</taxon>
    </lineage>
</organism>
<keyword evidence="3" id="KW-1185">Reference proteome</keyword>
<protein>
    <submittedName>
        <fullName evidence="2">Uncharacterized protein</fullName>
    </submittedName>
</protein>
<sequence length="50" mass="5890">MLLLNFYKIINLELNRLRLKMRLAFSWSFAAARIIYLTIVILFKGVALFA</sequence>
<dbReference type="AlphaFoldDB" id="A0AAV3VS89"/>
<evidence type="ECO:0000256" key="1">
    <source>
        <dbReference type="SAM" id="Phobius"/>
    </source>
</evidence>
<evidence type="ECO:0000313" key="3">
    <source>
        <dbReference type="Proteomes" id="UP000325212"/>
    </source>
</evidence>
<dbReference type="EMBL" id="BJLA01000001">
    <property type="protein sequence ID" value="GEA29105.1"/>
    <property type="molecule type" value="Genomic_DNA"/>
</dbReference>
<comment type="caution">
    <text evidence="2">The sequence shown here is derived from an EMBL/GenBank/DDBJ whole genome shotgun (WGS) entry which is preliminary data.</text>
</comment>
<name>A0AAV3VS89_9CLOT</name>